<evidence type="ECO:0000313" key="2">
    <source>
        <dbReference type="Proteomes" id="UP001079657"/>
    </source>
</evidence>
<dbReference type="Proteomes" id="UP001079657">
    <property type="component" value="Unassembled WGS sequence"/>
</dbReference>
<evidence type="ECO:0000313" key="1">
    <source>
        <dbReference type="EMBL" id="MCY6369573.1"/>
    </source>
</evidence>
<protein>
    <submittedName>
        <fullName evidence="1">DUF1292 domain-containing protein</fullName>
    </submittedName>
</protein>
<reference evidence="1" key="1">
    <citation type="submission" date="2022-12" db="EMBL/GenBank/DDBJ databases">
        <authorList>
            <person name="Wang J."/>
        </authorList>
    </citation>
    <scope>NUCLEOTIDE SEQUENCE</scope>
    <source>
        <strain evidence="1">HY-42-06</strain>
    </source>
</reference>
<dbReference type="EMBL" id="JAPQES010000001">
    <property type="protein sequence ID" value="MCY6369573.1"/>
    <property type="molecule type" value="Genomic_DNA"/>
</dbReference>
<proteinExistence type="predicted"/>
<accession>A0ABT4CKV9</accession>
<keyword evidence="2" id="KW-1185">Reference proteome</keyword>
<gene>
    <name evidence="1" type="ORF">OXH55_02785</name>
</gene>
<comment type="caution">
    <text evidence="1">The sequence shown here is derived from an EMBL/GenBank/DDBJ whole genome shotgun (WGS) entry which is preliminary data.</text>
</comment>
<name>A0ABT4CKV9_9CLOT</name>
<dbReference type="RefSeq" id="WP_268047951.1">
    <property type="nucleotide sequence ID" value="NZ_JAPQES010000001.1"/>
</dbReference>
<sequence length="220" mass="26257">MDKLEFYLNEEENKYGKVYTDINYAIDNIADFISDENLKKRKYASKVDVIKKYIKLLEDTKVKVNKKGRFKIFNNTDKYKTVLENYKYKHSKDFQQLDNCSKCACLNCVQECEFDTCLGCRNNSKIVYCDHKKINVTRHSNFTINLVNDNTQEENTYEVLVTIQNIEEDKRYIIIRNIRDYDDKYILYYYPGISEDNYGEITDAEEFDYIAEIFISCNIE</sequence>
<organism evidence="1 2">
    <name type="scientific">Clostridium ganghwense</name>
    <dbReference type="NCBI Taxonomy" id="312089"/>
    <lineage>
        <taxon>Bacteria</taxon>
        <taxon>Bacillati</taxon>
        <taxon>Bacillota</taxon>
        <taxon>Clostridia</taxon>
        <taxon>Eubacteriales</taxon>
        <taxon>Clostridiaceae</taxon>
        <taxon>Clostridium</taxon>
    </lineage>
</organism>